<dbReference type="SMART" id="SM00256">
    <property type="entry name" value="FBOX"/>
    <property type="match status" value="1"/>
</dbReference>
<dbReference type="SUPFAM" id="SSF81383">
    <property type="entry name" value="F-box domain"/>
    <property type="match status" value="1"/>
</dbReference>
<name>A0A7J7DIW4_TRIWF</name>
<comment type="caution">
    <text evidence="2">The sequence shown here is derived from an EMBL/GenBank/DDBJ whole genome shotgun (WGS) entry which is preliminary data.</text>
</comment>
<dbReference type="FunCoup" id="A0A7J7DIW4">
    <property type="interactions" value="1"/>
</dbReference>
<dbReference type="InterPro" id="IPR036047">
    <property type="entry name" value="F-box-like_dom_sf"/>
</dbReference>
<proteinExistence type="predicted"/>
<reference evidence="2 3" key="1">
    <citation type="journal article" date="2020" name="Nat. Commun.">
        <title>Genome of Tripterygium wilfordii and identification of cytochrome P450 involved in triptolide biosynthesis.</title>
        <authorList>
            <person name="Tu L."/>
            <person name="Su P."/>
            <person name="Zhang Z."/>
            <person name="Gao L."/>
            <person name="Wang J."/>
            <person name="Hu T."/>
            <person name="Zhou J."/>
            <person name="Zhang Y."/>
            <person name="Zhao Y."/>
            <person name="Liu Y."/>
            <person name="Song Y."/>
            <person name="Tong Y."/>
            <person name="Lu Y."/>
            <person name="Yang J."/>
            <person name="Xu C."/>
            <person name="Jia M."/>
            <person name="Peters R.J."/>
            <person name="Huang L."/>
            <person name="Gao W."/>
        </authorList>
    </citation>
    <scope>NUCLEOTIDE SEQUENCE [LARGE SCALE GENOMIC DNA]</scope>
    <source>
        <strain evidence="3">cv. XIE 37</strain>
        <tissue evidence="2">Leaf</tissue>
    </source>
</reference>
<keyword evidence="3" id="KW-1185">Reference proteome</keyword>
<dbReference type="InterPro" id="IPR001810">
    <property type="entry name" value="F-box_dom"/>
</dbReference>
<evidence type="ECO:0000259" key="1">
    <source>
        <dbReference type="PROSITE" id="PS50181"/>
    </source>
</evidence>
<dbReference type="EMBL" id="JAAARO010000006">
    <property type="protein sequence ID" value="KAF5745996.1"/>
    <property type="molecule type" value="Genomic_DNA"/>
</dbReference>
<evidence type="ECO:0000313" key="2">
    <source>
        <dbReference type="EMBL" id="KAF5745996.1"/>
    </source>
</evidence>
<dbReference type="PROSITE" id="PS50181">
    <property type="entry name" value="FBOX"/>
    <property type="match status" value="1"/>
</dbReference>
<dbReference type="Gene3D" id="1.20.1280.50">
    <property type="match status" value="1"/>
</dbReference>
<feature type="domain" description="F-box" evidence="1">
    <location>
        <begin position="4"/>
        <end position="59"/>
    </location>
</feature>
<protein>
    <recommendedName>
        <fullName evidence="1">F-box domain-containing protein</fullName>
    </recommendedName>
</protein>
<evidence type="ECO:0000313" key="3">
    <source>
        <dbReference type="Proteomes" id="UP000593562"/>
    </source>
</evidence>
<gene>
    <name evidence="2" type="ORF">HS088_TW06G00161</name>
</gene>
<dbReference type="Proteomes" id="UP000593562">
    <property type="component" value="Unassembled WGS sequence"/>
</dbReference>
<dbReference type="Pfam" id="PF00646">
    <property type="entry name" value="F-box"/>
    <property type="match status" value="1"/>
</dbReference>
<dbReference type="AlphaFoldDB" id="A0A7J7DIW4"/>
<dbReference type="InParanoid" id="A0A7J7DIW4"/>
<accession>A0A7J7DIW4</accession>
<sequence length="92" mass="10861">MEAVDRISNLPESLIHQVMSYLSQRDAARISAVSKKFKDAWYSFPIVNYDISDWIFNSYRNHHNRRTKQAEILKRCSLFSPISIKRYQLAPV</sequence>
<organism evidence="2 3">
    <name type="scientific">Tripterygium wilfordii</name>
    <name type="common">Thunder God vine</name>
    <dbReference type="NCBI Taxonomy" id="458696"/>
    <lineage>
        <taxon>Eukaryota</taxon>
        <taxon>Viridiplantae</taxon>
        <taxon>Streptophyta</taxon>
        <taxon>Embryophyta</taxon>
        <taxon>Tracheophyta</taxon>
        <taxon>Spermatophyta</taxon>
        <taxon>Magnoliopsida</taxon>
        <taxon>eudicotyledons</taxon>
        <taxon>Gunneridae</taxon>
        <taxon>Pentapetalae</taxon>
        <taxon>rosids</taxon>
        <taxon>fabids</taxon>
        <taxon>Celastrales</taxon>
        <taxon>Celastraceae</taxon>
        <taxon>Tripterygium</taxon>
    </lineage>
</organism>